<keyword evidence="10" id="KW-1185">Reference proteome</keyword>
<dbReference type="GO" id="GO:0015833">
    <property type="term" value="P:peptide transport"/>
    <property type="evidence" value="ECO:0007669"/>
    <property type="project" value="InterPro"/>
</dbReference>
<evidence type="ECO:0000256" key="6">
    <source>
        <dbReference type="ARBA" id="ARBA00022840"/>
    </source>
</evidence>
<reference evidence="9 10" key="1">
    <citation type="submission" date="2020-03" db="EMBL/GenBank/DDBJ databases">
        <title>Whole genome shotgun sequence of Phytohabitans suffuscus NBRC 105367.</title>
        <authorList>
            <person name="Komaki H."/>
            <person name="Tamura T."/>
        </authorList>
    </citation>
    <scope>NUCLEOTIDE SEQUENCE [LARGE SCALE GENOMIC DNA]</scope>
    <source>
        <strain evidence="9 10">NBRC 105367</strain>
    </source>
</reference>
<keyword evidence="3" id="KW-0813">Transport</keyword>
<dbReference type="RefSeq" id="WP_173163600.1">
    <property type="nucleotide sequence ID" value="NZ_AP022871.1"/>
</dbReference>
<keyword evidence="5" id="KW-0547">Nucleotide-binding</keyword>
<dbReference type="InterPro" id="IPR013563">
    <property type="entry name" value="Oligopep_ABC_C"/>
</dbReference>
<dbReference type="Pfam" id="PF08352">
    <property type="entry name" value="oligo_HPY"/>
    <property type="match status" value="1"/>
</dbReference>
<organism evidence="9 10">
    <name type="scientific">Phytohabitans suffuscus</name>
    <dbReference type="NCBI Taxonomy" id="624315"/>
    <lineage>
        <taxon>Bacteria</taxon>
        <taxon>Bacillati</taxon>
        <taxon>Actinomycetota</taxon>
        <taxon>Actinomycetes</taxon>
        <taxon>Micromonosporales</taxon>
        <taxon>Micromonosporaceae</taxon>
    </lineage>
</organism>
<evidence type="ECO:0000313" key="9">
    <source>
        <dbReference type="EMBL" id="BCB90990.1"/>
    </source>
</evidence>
<protein>
    <submittedName>
        <fullName evidence="9">ABC transporter ATP-binding protein</fullName>
    </submittedName>
</protein>
<evidence type="ECO:0000256" key="4">
    <source>
        <dbReference type="ARBA" id="ARBA00022475"/>
    </source>
</evidence>
<dbReference type="InterPro" id="IPR050388">
    <property type="entry name" value="ABC_Ni/Peptide_Import"/>
</dbReference>
<dbReference type="PROSITE" id="PS50893">
    <property type="entry name" value="ABC_TRANSPORTER_2"/>
    <property type="match status" value="1"/>
</dbReference>
<dbReference type="InterPro" id="IPR003593">
    <property type="entry name" value="AAA+_ATPase"/>
</dbReference>
<evidence type="ECO:0000256" key="3">
    <source>
        <dbReference type="ARBA" id="ARBA00022448"/>
    </source>
</evidence>
<dbReference type="NCBIfam" id="TIGR01727">
    <property type="entry name" value="oligo_HPY"/>
    <property type="match status" value="1"/>
</dbReference>
<name>A0A6F8YXT9_9ACTN</name>
<keyword evidence="7" id="KW-0472">Membrane</keyword>
<evidence type="ECO:0000256" key="5">
    <source>
        <dbReference type="ARBA" id="ARBA00022741"/>
    </source>
</evidence>
<dbReference type="PANTHER" id="PTHR43297:SF2">
    <property type="entry name" value="DIPEPTIDE TRANSPORT ATP-BINDING PROTEIN DPPD"/>
    <property type="match status" value="1"/>
</dbReference>
<evidence type="ECO:0000256" key="1">
    <source>
        <dbReference type="ARBA" id="ARBA00004202"/>
    </source>
</evidence>
<dbReference type="CDD" id="cd03257">
    <property type="entry name" value="ABC_NikE_OppD_transporters"/>
    <property type="match status" value="1"/>
</dbReference>
<evidence type="ECO:0000256" key="2">
    <source>
        <dbReference type="ARBA" id="ARBA00005417"/>
    </source>
</evidence>
<dbReference type="KEGG" id="psuu:Psuf_083030"/>
<keyword evidence="6 9" id="KW-0067">ATP-binding</keyword>
<dbReference type="Pfam" id="PF00005">
    <property type="entry name" value="ABC_tran"/>
    <property type="match status" value="1"/>
</dbReference>
<dbReference type="PANTHER" id="PTHR43297">
    <property type="entry name" value="OLIGOPEPTIDE TRANSPORT ATP-BINDING PROTEIN APPD"/>
    <property type="match status" value="1"/>
</dbReference>
<proteinExistence type="inferred from homology"/>
<dbReference type="InterPro" id="IPR003439">
    <property type="entry name" value="ABC_transporter-like_ATP-bd"/>
</dbReference>
<evidence type="ECO:0000313" key="10">
    <source>
        <dbReference type="Proteomes" id="UP000503011"/>
    </source>
</evidence>
<dbReference type="Proteomes" id="UP000503011">
    <property type="component" value="Chromosome"/>
</dbReference>
<gene>
    <name evidence="9" type="ORF">Psuf_083030</name>
</gene>
<dbReference type="InterPro" id="IPR017871">
    <property type="entry name" value="ABC_transporter-like_CS"/>
</dbReference>
<dbReference type="AlphaFoldDB" id="A0A6F8YXT9"/>
<dbReference type="SUPFAM" id="SSF52540">
    <property type="entry name" value="P-loop containing nucleoside triphosphate hydrolases"/>
    <property type="match status" value="1"/>
</dbReference>
<evidence type="ECO:0000256" key="7">
    <source>
        <dbReference type="ARBA" id="ARBA00023136"/>
    </source>
</evidence>
<dbReference type="PROSITE" id="PS00211">
    <property type="entry name" value="ABC_TRANSPORTER_1"/>
    <property type="match status" value="1"/>
</dbReference>
<keyword evidence="4" id="KW-1003">Cell membrane</keyword>
<evidence type="ECO:0000259" key="8">
    <source>
        <dbReference type="PROSITE" id="PS50893"/>
    </source>
</evidence>
<comment type="subcellular location">
    <subcellularLocation>
        <location evidence="1">Cell membrane</location>
        <topology evidence="1">Peripheral membrane protein</topology>
    </subcellularLocation>
</comment>
<dbReference type="GO" id="GO:0005524">
    <property type="term" value="F:ATP binding"/>
    <property type="evidence" value="ECO:0007669"/>
    <property type="project" value="UniProtKB-KW"/>
</dbReference>
<dbReference type="EMBL" id="AP022871">
    <property type="protein sequence ID" value="BCB90990.1"/>
    <property type="molecule type" value="Genomic_DNA"/>
</dbReference>
<dbReference type="GO" id="GO:0005886">
    <property type="term" value="C:plasma membrane"/>
    <property type="evidence" value="ECO:0007669"/>
    <property type="project" value="UniProtKB-SubCell"/>
</dbReference>
<reference evidence="9 10" key="2">
    <citation type="submission" date="2020-03" db="EMBL/GenBank/DDBJ databases">
        <authorList>
            <person name="Ichikawa N."/>
            <person name="Kimura A."/>
            <person name="Kitahashi Y."/>
            <person name="Uohara A."/>
        </authorList>
    </citation>
    <scope>NUCLEOTIDE SEQUENCE [LARGE SCALE GENOMIC DNA]</scope>
    <source>
        <strain evidence="9 10">NBRC 105367</strain>
    </source>
</reference>
<dbReference type="InterPro" id="IPR027417">
    <property type="entry name" value="P-loop_NTPase"/>
</dbReference>
<sequence length="343" mass="36307">MTAAPLATGTAPDTAGALLSVRGLTLDLVGGTPQPGLVQGVEFTVPKGRSVALIGESGCGKTLTAMAILGLLPRAVRVVSGEIVFAGTDLLTCGPRELRRIRGGPVGAVFQEPMSSLNPTMTVGDQIAEARRIHFREGRRTAREHARELLDRVGIPDARRRLDSYPHEMSGGMQQRVMIAAAIAGEPRLVVADEPTTALDVTIQAEILELLRDLRRDLGLAVLLVTHDLGVVADFCDEVVVMYAGHVVERAPVRDAFRTPAHPYTSALLGSVPRSDHARTPLQVIGGRVPPAGSFPGGCRFQPRCRHTAPACAEPQPDTVVGSGHHTRCGRVAAGGLQPGREL</sequence>
<dbReference type="SMART" id="SM00382">
    <property type="entry name" value="AAA"/>
    <property type="match status" value="1"/>
</dbReference>
<accession>A0A6F8YXT9</accession>
<comment type="similarity">
    <text evidence="2">Belongs to the ABC transporter superfamily.</text>
</comment>
<dbReference type="FunFam" id="3.40.50.300:FF:000016">
    <property type="entry name" value="Oligopeptide ABC transporter ATP-binding component"/>
    <property type="match status" value="1"/>
</dbReference>
<dbReference type="Gene3D" id="3.40.50.300">
    <property type="entry name" value="P-loop containing nucleotide triphosphate hydrolases"/>
    <property type="match status" value="1"/>
</dbReference>
<dbReference type="GO" id="GO:0016887">
    <property type="term" value="F:ATP hydrolysis activity"/>
    <property type="evidence" value="ECO:0007669"/>
    <property type="project" value="InterPro"/>
</dbReference>
<feature type="domain" description="ABC transporter" evidence="8">
    <location>
        <begin position="21"/>
        <end position="269"/>
    </location>
</feature>